<keyword evidence="2" id="KW-1185">Reference proteome</keyword>
<dbReference type="PROSITE" id="PS51257">
    <property type="entry name" value="PROKAR_LIPOPROTEIN"/>
    <property type="match status" value="1"/>
</dbReference>
<gene>
    <name evidence="1" type="ORF">NCTC13294_01413</name>
</gene>
<name>A0A381E8I4_9GAMM</name>
<evidence type="ECO:0000313" key="2">
    <source>
        <dbReference type="Proteomes" id="UP000254572"/>
    </source>
</evidence>
<sequence length="155" mass="17031">MKNFLALILAASLLTACGDDKPAVRLEAEATIPADAHDYFNHMGLHDTRGSKGQVRLSESGETVWFDSARTLLTYLRLPETANQPLTAYISTFEPPAHWLPVDDAWFVQTPQSAELIGKDDYFPFPSEETAQAFANVHQGKVLRGKDISAADLGL</sequence>
<protein>
    <submittedName>
        <fullName evidence="1">NosL</fullName>
    </submittedName>
</protein>
<dbReference type="AlphaFoldDB" id="A0A381E8I4"/>
<evidence type="ECO:0000313" key="1">
    <source>
        <dbReference type="EMBL" id="SUX23075.1"/>
    </source>
</evidence>
<dbReference type="OrthoDB" id="7354657at2"/>
<accession>A0A381E8I4</accession>
<proteinExistence type="predicted"/>
<dbReference type="Gene3D" id="3.30.70.2060">
    <property type="match status" value="1"/>
</dbReference>
<dbReference type="Pfam" id="PF05573">
    <property type="entry name" value="NosL"/>
    <property type="match status" value="1"/>
</dbReference>
<reference evidence="1 2" key="1">
    <citation type="submission" date="2018-06" db="EMBL/GenBank/DDBJ databases">
        <authorList>
            <consortium name="Pathogen Informatics"/>
            <person name="Doyle S."/>
        </authorList>
    </citation>
    <scope>NUCLEOTIDE SEQUENCE [LARGE SCALE GENOMIC DNA]</scope>
    <source>
        <strain evidence="1 2">NCTC13294</strain>
    </source>
</reference>
<dbReference type="RefSeq" id="WP_006987049.1">
    <property type="nucleotide sequence ID" value="NZ_CABMOK010000197.1"/>
</dbReference>
<organism evidence="1 2">
    <name type="scientific">Cardiobacterium valvarum</name>
    <dbReference type="NCBI Taxonomy" id="194702"/>
    <lineage>
        <taxon>Bacteria</taxon>
        <taxon>Pseudomonadati</taxon>
        <taxon>Pseudomonadota</taxon>
        <taxon>Gammaproteobacteria</taxon>
        <taxon>Cardiobacteriales</taxon>
        <taxon>Cardiobacteriaceae</taxon>
        <taxon>Cardiobacterium</taxon>
    </lineage>
</organism>
<dbReference type="InterPro" id="IPR008719">
    <property type="entry name" value="N2O_reductase_NosL"/>
</dbReference>
<dbReference type="EMBL" id="UFUW01000001">
    <property type="protein sequence ID" value="SUX23075.1"/>
    <property type="molecule type" value="Genomic_DNA"/>
</dbReference>
<dbReference type="Proteomes" id="UP000254572">
    <property type="component" value="Unassembled WGS sequence"/>
</dbReference>
<dbReference type="Gene3D" id="3.30.70.2050">
    <property type="match status" value="1"/>
</dbReference>
<dbReference type="SUPFAM" id="SSF160387">
    <property type="entry name" value="NosL/MerB-like"/>
    <property type="match status" value="1"/>
</dbReference>